<reference evidence="1" key="2">
    <citation type="submission" date="2025-09" db="UniProtKB">
        <authorList>
            <consortium name="EnsemblPlants"/>
        </authorList>
    </citation>
    <scope>IDENTIFICATION</scope>
</reference>
<sequence>MNIWMGKVQSKNVSAYDGAIFLCNRLTRKECFHRKIFGLSSKCTEFIHKVKSGATLFLYDVEQRKLHGVFEATSDGAMNIVPDAYTSSGFQYPCQIRFKRIWFCKPLLESEFEDAVQDNYFSRNRFSYGLTHQQVVNLLHLFSSRNRLQPRQNPRLQDGPPRESEISSVVNQADKHSVVNQTDNQSSSNSSSQGSLKSPCQTCASSTVEKHAVPPSHRLAEPMSLIHSEVQLDISDVSNSNSSRSSLHTAANTDIVTEPGTQEAMDDKSTDDYIPLQLDEDDIDGVDNLSDLLGDDSHSSESKGSSDSEEHATFHQPCGRKKDDFHQPMANSKLRADIEGRKSVFARLMGRPKSFYQREKSKTKPFPSMSKPKYKSSSLHTQRRKRRRAQQNTPFPCDNRAMLDMPFVDNMRRIPALNYSFVWDDDRRSNKFPGGKPSNIQTGQRPYLPEDVNEWDVSAKEPDRYDASKKLFVPEGSRKLVESRDRELDKPPVSAEVHESCGVTVKEEIRTPSLDFKRRDKDPNVEGGDLDTEDVEKAARKKTRLASASYHQEEYQSETGLVAKDTKPMEILAISDGSCKPKSISLSSNDACTHMDGAYLENEVLLQDKQQRTQGCCEDVTGDKSLILEDFGNVPKFSVGDRQTILNVETRSEVAFGHLETEKSLQEKQNQSSRSCYGAVNTDKMLLVEKPETMDFSPNHDEDCGSKMCLPSDGNASHDASNHLVAEMPPQEKQTPNVQSCSQVVHGDEVLVPENSEEIFPQFDANCGRDKSLSSDEAYNTVDASHLDTHVSLQEKPCQSAPRTSSGEVVNAADQALHQENHVTLDTIPKYDEDHGKNSLSSGGIGGYVASDLYPSDVSPDPGSPEPRSNFPRCHVDSANKNIFPGRTLEMVSADPQETCKLPQDELFRSISGVTPSVLEYSGTMDTSTLDGDSEHKTSSYQKAAEATCSPTGSENHEDTKPMDILAISDGSCELKSVGLSSNDTCTQMAGAYLETEVLMQDEQQRTQGCCKDVTGDKSLTPEDCGNVDSLPKLNFGNMKTIVETRSEVDVSHVKTGTSLQEKEDQSARSCYGVVNTDKMLLLENPETMDLSPNHNDGGVLQMSATDHHETFTLPQGEDIMYLCGDISSVLEYSGTVDTSPVDGDSEHKTSSDQKDAEAAYSPTGSENHEDTRPMDILAVSDGSCELKSIGLSASDTCTQMAAGAYLGTEVLMQDEQQMTRGCCEDVTGDKSLTPEDSANVDLLPKLNLGNMKTIVETRGEMDVGHVETETSLQDKEKQSGKICYGVVNTDKMLLDHNEGGVLQMLATEHHETFTRLSQGEDIMYLYGDTSSVLEYSGTVDTSPVDGDSEHKTSSYQKDAEATKPMDILAISDGSCELESIGLLPKDTCTQMAAGAYLGTEVLMQDEHQMARGCCEDVTGDKPSTPEDSGNVDLLPRPRMQHEASFYQRVAEASYLPVGSEDHEDSTNTLSLSSSPPHDQELGEAAPRLETQYLDFQAEHGVSHENSDSTDPFAVSKSGIPADSTPGHLFVADLLGTNSESRTGFFDGSSSSELAEMIMLAHDPGEEMEPH</sequence>
<reference evidence="1" key="1">
    <citation type="submission" date="2021-05" db="EMBL/GenBank/DDBJ databases">
        <authorList>
            <person name="Scholz U."/>
            <person name="Mascher M."/>
            <person name="Fiebig A."/>
        </authorList>
    </citation>
    <scope>NUCLEOTIDE SEQUENCE [LARGE SCALE GENOMIC DNA]</scope>
</reference>
<evidence type="ECO:0000313" key="1">
    <source>
        <dbReference type="EnsemblPlants" id="AVESA.00010b.r2.7DG1340920.1.CDS"/>
    </source>
</evidence>
<accession>A0ACD6AAW3</accession>
<dbReference type="Proteomes" id="UP001732700">
    <property type="component" value="Chromosome 7D"/>
</dbReference>
<keyword evidence="2" id="KW-1185">Reference proteome</keyword>
<proteinExistence type="predicted"/>
<organism evidence="1 2">
    <name type="scientific">Avena sativa</name>
    <name type="common">Oat</name>
    <dbReference type="NCBI Taxonomy" id="4498"/>
    <lineage>
        <taxon>Eukaryota</taxon>
        <taxon>Viridiplantae</taxon>
        <taxon>Streptophyta</taxon>
        <taxon>Embryophyta</taxon>
        <taxon>Tracheophyta</taxon>
        <taxon>Spermatophyta</taxon>
        <taxon>Magnoliopsida</taxon>
        <taxon>Liliopsida</taxon>
        <taxon>Poales</taxon>
        <taxon>Poaceae</taxon>
        <taxon>BOP clade</taxon>
        <taxon>Pooideae</taxon>
        <taxon>Poodae</taxon>
        <taxon>Poeae</taxon>
        <taxon>Poeae Chloroplast Group 1 (Aveneae type)</taxon>
        <taxon>Aveninae</taxon>
        <taxon>Avena</taxon>
    </lineage>
</organism>
<name>A0ACD6AAW3_AVESA</name>
<dbReference type="EnsemblPlants" id="AVESA.00010b.r2.7DG1340920.1">
    <property type="protein sequence ID" value="AVESA.00010b.r2.7DG1340920.1.CDS"/>
    <property type="gene ID" value="AVESA.00010b.r2.7DG1340920"/>
</dbReference>
<evidence type="ECO:0000313" key="2">
    <source>
        <dbReference type="Proteomes" id="UP001732700"/>
    </source>
</evidence>
<protein>
    <submittedName>
        <fullName evidence="1">Uncharacterized protein</fullName>
    </submittedName>
</protein>